<protein>
    <submittedName>
        <fullName evidence="1">Uncharacterized protein</fullName>
    </submittedName>
</protein>
<sequence length="26" mass="2900">TCGSPFCNSTRHQIPFVLPSYNCNTL</sequence>
<evidence type="ECO:0000313" key="1">
    <source>
        <dbReference type="EMBL" id="SVA39090.1"/>
    </source>
</evidence>
<name>A0A381VFH9_9ZZZZ</name>
<feature type="non-terminal residue" evidence="1">
    <location>
        <position position="1"/>
    </location>
</feature>
<reference evidence="1" key="1">
    <citation type="submission" date="2018-05" db="EMBL/GenBank/DDBJ databases">
        <authorList>
            <person name="Lanie J.A."/>
            <person name="Ng W.-L."/>
            <person name="Kazmierczak K.M."/>
            <person name="Andrzejewski T.M."/>
            <person name="Davidsen T.M."/>
            <person name="Wayne K.J."/>
            <person name="Tettelin H."/>
            <person name="Glass J.I."/>
            <person name="Rusch D."/>
            <person name="Podicherti R."/>
            <person name="Tsui H.-C.T."/>
            <person name="Winkler M.E."/>
        </authorList>
    </citation>
    <scope>NUCLEOTIDE SEQUENCE</scope>
</reference>
<organism evidence="1">
    <name type="scientific">marine metagenome</name>
    <dbReference type="NCBI Taxonomy" id="408172"/>
    <lineage>
        <taxon>unclassified sequences</taxon>
        <taxon>metagenomes</taxon>
        <taxon>ecological metagenomes</taxon>
    </lineage>
</organism>
<dbReference type="EMBL" id="UINC01008691">
    <property type="protein sequence ID" value="SVA39090.1"/>
    <property type="molecule type" value="Genomic_DNA"/>
</dbReference>
<dbReference type="AlphaFoldDB" id="A0A381VFH9"/>
<accession>A0A381VFH9</accession>
<proteinExistence type="predicted"/>
<feature type="non-terminal residue" evidence="1">
    <location>
        <position position="26"/>
    </location>
</feature>
<gene>
    <name evidence="1" type="ORF">METZ01_LOCUS91944</name>
</gene>